<feature type="domain" description="XdhC Rossmann" evidence="2">
    <location>
        <begin position="109"/>
        <end position="251"/>
    </location>
</feature>
<dbReference type="InterPro" id="IPR052698">
    <property type="entry name" value="MoCofactor_Util/Proc"/>
</dbReference>
<dbReference type="AlphaFoldDB" id="A0A381QX65"/>
<dbReference type="PANTHER" id="PTHR30388:SF6">
    <property type="entry name" value="XANTHINE DEHYDROGENASE SUBUNIT A-RELATED"/>
    <property type="match status" value="1"/>
</dbReference>
<dbReference type="Gene3D" id="3.40.50.720">
    <property type="entry name" value="NAD(P)-binding Rossmann-like Domain"/>
    <property type="match status" value="1"/>
</dbReference>
<evidence type="ECO:0000259" key="1">
    <source>
        <dbReference type="Pfam" id="PF02625"/>
    </source>
</evidence>
<dbReference type="Pfam" id="PF13478">
    <property type="entry name" value="XdhC_C"/>
    <property type="match status" value="1"/>
</dbReference>
<reference evidence="3" key="1">
    <citation type="submission" date="2018-05" db="EMBL/GenBank/DDBJ databases">
        <authorList>
            <person name="Lanie J.A."/>
            <person name="Ng W.-L."/>
            <person name="Kazmierczak K.M."/>
            <person name="Andrzejewski T.M."/>
            <person name="Davidsen T.M."/>
            <person name="Wayne K.J."/>
            <person name="Tettelin H."/>
            <person name="Glass J.I."/>
            <person name="Rusch D."/>
            <person name="Podicherti R."/>
            <person name="Tsui H.-C.T."/>
            <person name="Winkler M.E."/>
        </authorList>
    </citation>
    <scope>NUCLEOTIDE SEQUENCE</scope>
</reference>
<accession>A0A381QX65</accession>
<proteinExistence type="predicted"/>
<dbReference type="PANTHER" id="PTHR30388">
    <property type="entry name" value="ALDEHYDE OXIDOREDUCTASE MOLYBDENUM COFACTOR ASSEMBLY PROTEIN"/>
    <property type="match status" value="1"/>
</dbReference>
<dbReference type="InterPro" id="IPR003777">
    <property type="entry name" value="XdhC_CoxI"/>
</dbReference>
<gene>
    <name evidence="3" type="ORF">METZ01_LOCUS36614</name>
</gene>
<dbReference type="EMBL" id="UINC01001565">
    <property type="protein sequence ID" value="SUZ83760.1"/>
    <property type="molecule type" value="Genomic_DNA"/>
</dbReference>
<evidence type="ECO:0008006" key="4">
    <source>
        <dbReference type="Google" id="ProtNLM"/>
    </source>
</evidence>
<dbReference type="Pfam" id="PF02625">
    <property type="entry name" value="XdhC_CoxI"/>
    <property type="match status" value="1"/>
</dbReference>
<feature type="domain" description="XdhC- CoxI" evidence="1">
    <location>
        <begin position="11"/>
        <end position="72"/>
    </location>
</feature>
<organism evidence="3">
    <name type="scientific">marine metagenome</name>
    <dbReference type="NCBI Taxonomy" id="408172"/>
    <lineage>
        <taxon>unclassified sequences</taxon>
        <taxon>metagenomes</taxon>
        <taxon>ecological metagenomes</taxon>
    </lineage>
</organism>
<protein>
    <recommendedName>
        <fullName evidence="4">Xanthine dehydrogenase accessory protein XdhC</fullName>
    </recommendedName>
</protein>
<sequence length="272" mass="29960">MKEHLKQMQALLEAGTSFVSATLVEVKGSTPRAQGGRLLVTASGLHSGTVGGGLVEAKALEYAQVLLGETNPAEQTKFVEWNLNRDVGMSCGGSVKLFFELLNTNPWEIIIFGAGHVAQALIPLLLTLDCQLTCLDTRIEWLNKLPESPKLKKLCVESLPESVEETSEKAFVLIMTQGHRSDFYVAQRFLERNEQPFIGVIGSRSKAATLKRELKKEGLGEEKTKHLFCPLGFSLGGNHPQEIAVSITAQLLYERDKLFGKTHPRNPVPKHT</sequence>
<name>A0A381QX65_9ZZZZ</name>
<dbReference type="InterPro" id="IPR014308">
    <property type="entry name" value="Xanthine_DH_XdhC"/>
</dbReference>
<evidence type="ECO:0000313" key="3">
    <source>
        <dbReference type="EMBL" id="SUZ83760.1"/>
    </source>
</evidence>
<evidence type="ECO:0000259" key="2">
    <source>
        <dbReference type="Pfam" id="PF13478"/>
    </source>
</evidence>
<dbReference type="InterPro" id="IPR027051">
    <property type="entry name" value="XdhC_Rossmann_dom"/>
</dbReference>
<dbReference type="NCBIfam" id="TIGR02964">
    <property type="entry name" value="xanthine_xdhC"/>
    <property type="match status" value="1"/>
</dbReference>